<protein>
    <submittedName>
        <fullName evidence="2">Uncharacterized protein</fullName>
    </submittedName>
</protein>
<name>F1YJE7_9ACTN</name>
<dbReference type="OrthoDB" id="4383834at2"/>
<comment type="caution">
    <text evidence="2">The sequence shown here is derived from an EMBL/GenBank/DDBJ whole genome shotgun (WGS) entry which is preliminary data.</text>
</comment>
<dbReference type="AlphaFoldDB" id="F1YJE7"/>
<reference evidence="2 3" key="1">
    <citation type="journal article" date="2011" name="J. Bacteriol.">
        <title>Draft Genome Sequence of Gordonia neofelifaecis NRRL B-59395, a Cholesterol-Degrading Actinomycete.</title>
        <authorList>
            <person name="Ge F."/>
            <person name="Li W."/>
            <person name="Chen G."/>
            <person name="Liu Y."/>
            <person name="Zhang G."/>
            <person name="Yong B."/>
            <person name="Wang Q."/>
            <person name="Wang N."/>
            <person name="Huang Z."/>
            <person name="Li W."/>
            <person name="Wang J."/>
            <person name="Wu C."/>
            <person name="Xie Q."/>
            <person name="Liu G."/>
        </authorList>
    </citation>
    <scope>NUCLEOTIDE SEQUENCE [LARGE SCALE GENOMIC DNA]</scope>
    <source>
        <strain evidence="2 3">NRRL B-59395</strain>
    </source>
</reference>
<gene>
    <name evidence="2" type="ORF">SCNU_09919</name>
</gene>
<dbReference type="EMBL" id="AEUD01000007">
    <property type="protein sequence ID" value="EGD55180.1"/>
    <property type="molecule type" value="Genomic_DNA"/>
</dbReference>
<dbReference type="RefSeq" id="WP_009679208.1">
    <property type="nucleotide sequence ID" value="NZ_AEUD01000007.1"/>
</dbReference>
<accession>F1YJE7</accession>
<feature type="region of interest" description="Disordered" evidence="1">
    <location>
        <begin position="1"/>
        <end position="26"/>
    </location>
</feature>
<evidence type="ECO:0000256" key="1">
    <source>
        <dbReference type="SAM" id="MobiDB-lite"/>
    </source>
</evidence>
<proteinExistence type="predicted"/>
<evidence type="ECO:0000313" key="3">
    <source>
        <dbReference type="Proteomes" id="UP000035065"/>
    </source>
</evidence>
<keyword evidence="3" id="KW-1185">Reference proteome</keyword>
<sequence>MTAAELVPVRSTGVTSTHHVRGVGHHDHEEYVTDDGTRVIVSEYRRRTDPLTVTWWDDDGRRQEVRARGSARLVLASAGFTLID</sequence>
<dbReference type="STRING" id="644548.SCNU_09919"/>
<organism evidence="2 3">
    <name type="scientific">Gordonia neofelifaecis NRRL B-59395</name>
    <dbReference type="NCBI Taxonomy" id="644548"/>
    <lineage>
        <taxon>Bacteria</taxon>
        <taxon>Bacillati</taxon>
        <taxon>Actinomycetota</taxon>
        <taxon>Actinomycetes</taxon>
        <taxon>Mycobacteriales</taxon>
        <taxon>Gordoniaceae</taxon>
        <taxon>Gordonia</taxon>
    </lineage>
</organism>
<dbReference type="Proteomes" id="UP000035065">
    <property type="component" value="Unassembled WGS sequence"/>
</dbReference>
<evidence type="ECO:0000313" key="2">
    <source>
        <dbReference type="EMBL" id="EGD55180.1"/>
    </source>
</evidence>